<keyword evidence="1" id="KW-0805">Transcription regulation</keyword>
<dbReference type="InterPro" id="IPR010982">
    <property type="entry name" value="Lambda_DNA-bd_dom_sf"/>
</dbReference>
<evidence type="ECO:0000313" key="7">
    <source>
        <dbReference type="Proteomes" id="UP000532194"/>
    </source>
</evidence>
<dbReference type="SUPFAM" id="SSF53822">
    <property type="entry name" value="Periplasmic binding protein-like I"/>
    <property type="match status" value="1"/>
</dbReference>
<keyword evidence="3" id="KW-0804">Transcription</keyword>
<gene>
    <name evidence="6" type="ORF">G1C95_1301</name>
</gene>
<dbReference type="EMBL" id="JAAIII010000003">
    <property type="protein sequence ID" value="NMM94114.1"/>
    <property type="molecule type" value="Genomic_DNA"/>
</dbReference>
<evidence type="ECO:0000313" key="6">
    <source>
        <dbReference type="EMBL" id="NMM94114.1"/>
    </source>
</evidence>
<evidence type="ECO:0000259" key="5">
    <source>
        <dbReference type="PROSITE" id="PS50943"/>
    </source>
</evidence>
<dbReference type="SUPFAM" id="SSF47413">
    <property type="entry name" value="lambda repressor-like DNA-binding domains"/>
    <property type="match status" value="1"/>
</dbReference>
<dbReference type="Pfam" id="PF13377">
    <property type="entry name" value="Peripla_BP_3"/>
    <property type="match status" value="1"/>
</dbReference>
<sequence>MAQGTTGATTRSGKQRGTPVIKDVARLAGVSVPTVSRYLNGTARVSDDKRERIAQAIELLGYKPSFVARALANKVMDSVMMLTSLSGYWATTQVSGGVEHGARDKGFLYGVTSLDGVDADEVNNIVSRVLSANPAGVIVNESDEIAIQAMRQIPKDMPMVLIGGSRGDAPYQVIPSERAGGRQVTEHLLGLGHQSVVHVHRAEGPNNNTRTMGWRDAMAAAGIVATEAYQVGPDLNESVELGRRLAASDTITAIFAGNDETAISLIKGLHEGGRKVPEDISVAGYNDQIFAPLWEPALTSYSQNFVELGQEAFDMLYAQIEAKRAGDEMPTPECRVVEGRLVVRDSTAAPRAKA</sequence>
<dbReference type="CDD" id="cd01392">
    <property type="entry name" value="HTH_LacI"/>
    <property type="match status" value="1"/>
</dbReference>
<name>A0A7Y0HTV8_9BIFI</name>
<accession>A0A7Y0HTV8</accession>
<organism evidence="6 7">
    <name type="scientific">Bifidobacterium oedipodis</name>
    <dbReference type="NCBI Taxonomy" id="2675322"/>
    <lineage>
        <taxon>Bacteria</taxon>
        <taxon>Bacillati</taxon>
        <taxon>Actinomycetota</taxon>
        <taxon>Actinomycetes</taxon>
        <taxon>Bifidobacteriales</taxon>
        <taxon>Bifidobacteriaceae</taxon>
        <taxon>Bifidobacterium</taxon>
    </lineage>
</organism>
<feature type="domain" description="HTH cro/C1-type" evidence="5">
    <location>
        <begin position="22"/>
        <end position="63"/>
    </location>
</feature>
<evidence type="ECO:0000256" key="3">
    <source>
        <dbReference type="ARBA" id="ARBA00023163"/>
    </source>
</evidence>
<keyword evidence="7" id="KW-1185">Reference proteome</keyword>
<dbReference type="Proteomes" id="UP000532194">
    <property type="component" value="Unassembled WGS sequence"/>
</dbReference>
<proteinExistence type="predicted"/>
<evidence type="ECO:0000256" key="2">
    <source>
        <dbReference type="ARBA" id="ARBA00023125"/>
    </source>
</evidence>
<dbReference type="PANTHER" id="PTHR30146:SF109">
    <property type="entry name" value="HTH-TYPE TRANSCRIPTIONAL REGULATOR GALS"/>
    <property type="match status" value="1"/>
</dbReference>
<feature type="domain" description="HTH lacI-type" evidence="4">
    <location>
        <begin position="19"/>
        <end position="73"/>
    </location>
</feature>
<dbReference type="PROSITE" id="PS50943">
    <property type="entry name" value="HTH_CROC1"/>
    <property type="match status" value="1"/>
</dbReference>
<dbReference type="InterPro" id="IPR028082">
    <property type="entry name" value="Peripla_BP_I"/>
</dbReference>
<comment type="caution">
    <text evidence="6">The sequence shown here is derived from an EMBL/GenBank/DDBJ whole genome shotgun (WGS) entry which is preliminary data.</text>
</comment>
<dbReference type="AlphaFoldDB" id="A0A7Y0HTV8"/>
<dbReference type="SMART" id="SM00354">
    <property type="entry name" value="HTH_LACI"/>
    <property type="match status" value="1"/>
</dbReference>
<keyword evidence="2" id="KW-0238">DNA-binding</keyword>
<dbReference type="PROSITE" id="PS50932">
    <property type="entry name" value="HTH_LACI_2"/>
    <property type="match status" value="1"/>
</dbReference>
<evidence type="ECO:0000259" key="4">
    <source>
        <dbReference type="PROSITE" id="PS50932"/>
    </source>
</evidence>
<reference evidence="6 7" key="1">
    <citation type="submission" date="2020-02" db="EMBL/GenBank/DDBJ databases">
        <title>Characterization of phylogenetic diversity of novel bifidobacterial species isolated in Czech ZOOs.</title>
        <authorList>
            <person name="Lugli G.A."/>
            <person name="Vera N.B."/>
            <person name="Ventura M."/>
        </authorList>
    </citation>
    <scope>NUCLEOTIDE SEQUENCE [LARGE SCALE GENOMIC DNA]</scope>
    <source>
        <strain evidence="6 7">DSM 109957</strain>
    </source>
</reference>
<protein>
    <submittedName>
        <fullName evidence="6">LacI family transcriptional regulator</fullName>
    </submittedName>
</protein>
<evidence type="ECO:0000256" key="1">
    <source>
        <dbReference type="ARBA" id="ARBA00023015"/>
    </source>
</evidence>
<dbReference type="GO" id="GO:0003700">
    <property type="term" value="F:DNA-binding transcription factor activity"/>
    <property type="evidence" value="ECO:0007669"/>
    <property type="project" value="TreeGrafter"/>
</dbReference>
<dbReference type="Gene3D" id="3.40.50.2300">
    <property type="match status" value="2"/>
</dbReference>
<dbReference type="Gene3D" id="1.10.260.40">
    <property type="entry name" value="lambda repressor-like DNA-binding domains"/>
    <property type="match status" value="1"/>
</dbReference>
<dbReference type="PROSITE" id="PS00356">
    <property type="entry name" value="HTH_LACI_1"/>
    <property type="match status" value="1"/>
</dbReference>
<dbReference type="GO" id="GO:0000976">
    <property type="term" value="F:transcription cis-regulatory region binding"/>
    <property type="evidence" value="ECO:0007669"/>
    <property type="project" value="TreeGrafter"/>
</dbReference>
<dbReference type="PANTHER" id="PTHR30146">
    <property type="entry name" value="LACI-RELATED TRANSCRIPTIONAL REPRESSOR"/>
    <property type="match status" value="1"/>
</dbReference>
<dbReference type="InterPro" id="IPR001387">
    <property type="entry name" value="Cro/C1-type_HTH"/>
</dbReference>
<dbReference type="InterPro" id="IPR046335">
    <property type="entry name" value="LacI/GalR-like_sensor"/>
</dbReference>
<dbReference type="InterPro" id="IPR000843">
    <property type="entry name" value="HTH_LacI"/>
</dbReference>
<dbReference type="Pfam" id="PF00356">
    <property type="entry name" value="LacI"/>
    <property type="match status" value="1"/>
</dbReference>
<dbReference type="PRINTS" id="PR00036">
    <property type="entry name" value="HTHLACI"/>
</dbReference>